<name>A0A8S5MGS8_9CAUD</name>
<organism evidence="1">
    <name type="scientific">Podoviridae sp. ct1h53</name>
    <dbReference type="NCBI Taxonomy" id="2826536"/>
    <lineage>
        <taxon>Viruses</taxon>
        <taxon>Duplodnaviria</taxon>
        <taxon>Heunggongvirae</taxon>
        <taxon>Uroviricota</taxon>
        <taxon>Caudoviricetes</taxon>
    </lineage>
</organism>
<evidence type="ECO:0000313" key="1">
    <source>
        <dbReference type="EMBL" id="DAD81446.1"/>
    </source>
</evidence>
<proteinExistence type="predicted"/>
<reference evidence="1" key="1">
    <citation type="journal article" date="2021" name="Proc. Natl. Acad. Sci. U.S.A.">
        <title>A Catalog of Tens of Thousands of Viruses from Human Metagenomes Reveals Hidden Associations with Chronic Diseases.</title>
        <authorList>
            <person name="Tisza M.J."/>
            <person name="Buck C.B."/>
        </authorList>
    </citation>
    <scope>NUCLEOTIDE SEQUENCE</scope>
    <source>
        <strain evidence="1">Ct1h53</strain>
    </source>
</reference>
<accession>A0A8S5MGS8</accession>
<dbReference type="EMBL" id="BK014902">
    <property type="protein sequence ID" value="DAD81446.1"/>
    <property type="molecule type" value="Genomic_DNA"/>
</dbReference>
<protein>
    <submittedName>
        <fullName evidence="1">Uncharacterized protein</fullName>
    </submittedName>
</protein>
<sequence length="376" mass="44157">MEGPWDKYNRIKEVFYRDFVYDSSYTEQASCIPLSSVKDGAGWVGDGTINLAYYLQFLYTEMILGNKTEDDVRNAILVLTRLADTTYDLFFNSNKGIYFKFEKGFFLRDDIHSEDANKFGLSKISSGYTNGIELKDEDPCFSPFTSQDQIWNLAPILAFLSEKGFEEARQAGYDIFEYVIRNSHKIYNPYYSALLHHWTFLPDMDTDKVKPWDRVSNRNKNLKYKVKVKRGANNWYFPGGFRWAFKKFGGECSTFWHCLWYKPFIFLADRVYHPYICKWFGIKVKNSSYYCLGSTNKKSWYGPKFRKRLVSKFNKSLEGGELFMPHLVFLHGCEGVDGSSLESYLNEWEWDGVNSPIEFLTLCNWYKIFFGNENIL</sequence>